<dbReference type="EMBL" id="CP080507">
    <property type="protein sequence ID" value="QYM79633.1"/>
    <property type="molecule type" value="Genomic_DNA"/>
</dbReference>
<dbReference type="SUPFAM" id="SSF52540">
    <property type="entry name" value="P-loop containing nucleoside triphosphate hydrolases"/>
    <property type="match status" value="1"/>
</dbReference>
<dbReference type="PANTHER" id="PTHR32182:SF0">
    <property type="entry name" value="DNA REPLICATION AND REPAIR PROTEIN RECF"/>
    <property type="match status" value="1"/>
</dbReference>
<dbReference type="PROSITE" id="PS00617">
    <property type="entry name" value="RECF_1"/>
    <property type="match status" value="1"/>
</dbReference>
<dbReference type="Pfam" id="PF02463">
    <property type="entry name" value="SMC_N"/>
    <property type="match status" value="1"/>
</dbReference>
<dbReference type="HAMAP" id="MF_00365">
    <property type="entry name" value="RecF"/>
    <property type="match status" value="1"/>
</dbReference>
<dbReference type="GO" id="GO:0000731">
    <property type="term" value="P:DNA synthesis involved in DNA repair"/>
    <property type="evidence" value="ECO:0007669"/>
    <property type="project" value="TreeGrafter"/>
</dbReference>
<protein>
    <recommendedName>
        <fullName evidence="3 9">DNA replication and repair protein RecF</fullName>
    </recommendedName>
</protein>
<evidence type="ECO:0000313" key="11">
    <source>
        <dbReference type="EMBL" id="QYM79633.1"/>
    </source>
</evidence>
<dbReference type="GO" id="GO:0005524">
    <property type="term" value="F:ATP binding"/>
    <property type="evidence" value="ECO:0007669"/>
    <property type="project" value="UniProtKB-UniRule"/>
</dbReference>
<dbReference type="GO" id="GO:0006302">
    <property type="term" value="P:double-strand break repair"/>
    <property type="evidence" value="ECO:0007669"/>
    <property type="project" value="TreeGrafter"/>
</dbReference>
<dbReference type="InterPro" id="IPR003395">
    <property type="entry name" value="RecF/RecN/SMC_N"/>
</dbReference>
<dbReference type="InterPro" id="IPR001238">
    <property type="entry name" value="DNA-binding_RecF"/>
</dbReference>
<keyword evidence="8 9" id="KW-0238">DNA-binding</keyword>
<dbReference type="KEGG" id="ole:K0B96_03165"/>
<dbReference type="GO" id="GO:0006260">
    <property type="term" value="P:DNA replication"/>
    <property type="evidence" value="ECO:0007669"/>
    <property type="project" value="UniProtKB-UniRule"/>
</dbReference>
<evidence type="ECO:0000256" key="5">
    <source>
        <dbReference type="ARBA" id="ARBA00022705"/>
    </source>
</evidence>
<dbReference type="Gene3D" id="3.40.50.300">
    <property type="entry name" value="P-loop containing nucleotide triphosphate hydrolases"/>
    <property type="match status" value="1"/>
</dbReference>
<evidence type="ECO:0000313" key="12">
    <source>
        <dbReference type="Proteomes" id="UP000825051"/>
    </source>
</evidence>
<proteinExistence type="inferred from homology"/>
<dbReference type="Proteomes" id="UP000825051">
    <property type="component" value="Chromosome"/>
</dbReference>
<dbReference type="PANTHER" id="PTHR32182">
    <property type="entry name" value="DNA REPLICATION AND REPAIR PROTEIN RECF"/>
    <property type="match status" value="1"/>
</dbReference>
<sequence>MRLRSLTLRDFRNIPLARLEFTGRQQFFLGANGQGKTNLLEAAGFLTALRSFRAADNRVLIRHGQAAAAIVCELEHERRGDTKITVKIAPTGKELWCDQERVARLADYVGQFPTVVFSSQDLQLVRGTPTGRRRWLDLTLAAMDGAYLRALQNYTRAVAERNALLKRGGSEAELSAFEQTIAPAAADLVQRRTEGVAALAAEVAAAYSRVADGAEPATIGYEPNSAEATAAGWLERLAKGRARDRQFRSTLSGPHRDEVALSVQGRAAREFASEGQQRSLVLALRLAQAAWFHARSGVRPVLLADDVLGELDPARRRRFWSAVDGEAQVLATGTSLPAADLGAWEVFAVKDGEFGEDLGAGA</sequence>
<dbReference type="GO" id="GO:0003697">
    <property type="term" value="F:single-stranded DNA binding"/>
    <property type="evidence" value="ECO:0007669"/>
    <property type="project" value="UniProtKB-UniRule"/>
</dbReference>
<dbReference type="InterPro" id="IPR042174">
    <property type="entry name" value="RecF_2"/>
</dbReference>
<name>A0A8F9TWL8_9BACT</name>
<evidence type="ECO:0000256" key="1">
    <source>
        <dbReference type="ARBA" id="ARBA00004496"/>
    </source>
</evidence>
<evidence type="ECO:0000259" key="10">
    <source>
        <dbReference type="Pfam" id="PF02463"/>
    </source>
</evidence>
<evidence type="ECO:0000256" key="6">
    <source>
        <dbReference type="ARBA" id="ARBA00022741"/>
    </source>
</evidence>
<comment type="subcellular location">
    <subcellularLocation>
        <location evidence="1 9">Cytoplasm</location>
    </subcellularLocation>
</comment>
<keyword evidence="7 9" id="KW-0067">ATP-binding</keyword>
<feature type="binding site" evidence="9">
    <location>
        <begin position="30"/>
        <end position="37"/>
    </location>
    <ligand>
        <name>ATP</name>
        <dbReference type="ChEBI" id="CHEBI:30616"/>
    </ligand>
</feature>
<keyword evidence="9" id="KW-0227">DNA damage</keyword>
<comment type="function">
    <text evidence="9">The RecF protein is involved in DNA metabolism; it is required for DNA replication and normal SOS inducibility. RecF binds preferentially to single-stranded, linear DNA. It also seems to bind ATP.</text>
</comment>
<dbReference type="GO" id="GO:0009432">
    <property type="term" value="P:SOS response"/>
    <property type="evidence" value="ECO:0007669"/>
    <property type="project" value="UniProtKB-UniRule"/>
</dbReference>
<keyword evidence="5 9" id="KW-0235">DNA replication</keyword>
<evidence type="ECO:0000256" key="3">
    <source>
        <dbReference type="ARBA" id="ARBA00020170"/>
    </source>
</evidence>
<dbReference type="InterPro" id="IPR027417">
    <property type="entry name" value="P-loop_NTPase"/>
</dbReference>
<comment type="similarity">
    <text evidence="2 9">Belongs to the RecF family.</text>
</comment>
<evidence type="ECO:0000256" key="2">
    <source>
        <dbReference type="ARBA" id="ARBA00008016"/>
    </source>
</evidence>
<evidence type="ECO:0000256" key="7">
    <source>
        <dbReference type="ARBA" id="ARBA00022840"/>
    </source>
</evidence>
<dbReference type="NCBIfam" id="TIGR00611">
    <property type="entry name" value="recf"/>
    <property type="match status" value="1"/>
</dbReference>
<evidence type="ECO:0000256" key="4">
    <source>
        <dbReference type="ARBA" id="ARBA00022490"/>
    </source>
</evidence>
<organism evidence="11 12">
    <name type="scientific">Horticoccus luteus</name>
    <dbReference type="NCBI Taxonomy" id="2862869"/>
    <lineage>
        <taxon>Bacteria</taxon>
        <taxon>Pseudomonadati</taxon>
        <taxon>Verrucomicrobiota</taxon>
        <taxon>Opitutia</taxon>
        <taxon>Opitutales</taxon>
        <taxon>Opitutaceae</taxon>
        <taxon>Horticoccus</taxon>
    </lineage>
</organism>
<keyword evidence="9" id="KW-0742">SOS response</keyword>
<keyword evidence="6 9" id="KW-0547">Nucleotide-binding</keyword>
<evidence type="ECO:0000256" key="8">
    <source>
        <dbReference type="ARBA" id="ARBA00023125"/>
    </source>
</evidence>
<evidence type="ECO:0000256" key="9">
    <source>
        <dbReference type="HAMAP-Rule" id="MF_00365"/>
    </source>
</evidence>
<accession>A0A8F9TWL8</accession>
<dbReference type="InterPro" id="IPR018078">
    <property type="entry name" value="DNA-binding_RecF_CS"/>
</dbReference>
<dbReference type="RefSeq" id="WP_220163786.1">
    <property type="nucleotide sequence ID" value="NZ_CP080507.1"/>
</dbReference>
<dbReference type="Gene3D" id="1.20.1050.90">
    <property type="entry name" value="RecF/RecN/SMC, N-terminal domain"/>
    <property type="match status" value="1"/>
</dbReference>
<keyword evidence="12" id="KW-1185">Reference proteome</keyword>
<feature type="domain" description="RecF/RecN/SMC N-terminal" evidence="10">
    <location>
        <begin position="3"/>
        <end position="326"/>
    </location>
</feature>
<keyword evidence="9" id="KW-0234">DNA repair</keyword>
<dbReference type="GO" id="GO:0005737">
    <property type="term" value="C:cytoplasm"/>
    <property type="evidence" value="ECO:0007669"/>
    <property type="project" value="UniProtKB-SubCell"/>
</dbReference>
<gene>
    <name evidence="9 11" type="primary">recF</name>
    <name evidence="11" type="ORF">K0B96_03165</name>
</gene>
<keyword evidence="4 9" id="KW-0963">Cytoplasm</keyword>
<dbReference type="AlphaFoldDB" id="A0A8F9TWL8"/>
<reference evidence="11" key="1">
    <citation type="submission" date="2021-08" db="EMBL/GenBank/DDBJ databases">
        <title>Genome of a novel bacterium of the phylum Verrucomicrobia, Oleiharenicola sp. KSB-15.</title>
        <authorList>
            <person name="Chung J.-H."/>
            <person name="Ahn J.-H."/>
            <person name="Yoon Y."/>
            <person name="Kim D.-Y."/>
            <person name="An S.-H."/>
            <person name="Park I."/>
            <person name="Yeon J."/>
        </authorList>
    </citation>
    <scope>NUCLEOTIDE SEQUENCE</scope>
    <source>
        <strain evidence="11">KSB-15</strain>
    </source>
</reference>